<reference evidence="8" key="2">
    <citation type="submission" date="2015-01" db="EMBL/GenBank/DDBJ databases">
        <title>Evolutionary Origins and Diversification of the Mycorrhizal Mutualists.</title>
        <authorList>
            <consortium name="DOE Joint Genome Institute"/>
            <consortium name="Mycorrhizal Genomics Consortium"/>
            <person name="Kohler A."/>
            <person name="Kuo A."/>
            <person name="Nagy L.G."/>
            <person name="Floudas D."/>
            <person name="Copeland A."/>
            <person name="Barry K.W."/>
            <person name="Cichocki N."/>
            <person name="Veneault-Fourrey C."/>
            <person name="LaButti K."/>
            <person name="Lindquist E.A."/>
            <person name="Lipzen A."/>
            <person name="Lundell T."/>
            <person name="Morin E."/>
            <person name="Murat C."/>
            <person name="Riley R."/>
            <person name="Ohm R."/>
            <person name="Sun H."/>
            <person name="Tunlid A."/>
            <person name="Henrissat B."/>
            <person name="Grigoriev I.V."/>
            <person name="Hibbett D.S."/>
            <person name="Martin F."/>
        </authorList>
    </citation>
    <scope>NUCLEOTIDE SEQUENCE [LARGE SCALE GENOMIC DNA]</scope>
    <source>
        <strain evidence="8">Zn</strain>
    </source>
</reference>
<dbReference type="InterPro" id="IPR000719">
    <property type="entry name" value="Prot_kinase_dom"/>
</dbReference>
<evidence type="ECO:0008006" key="9">
    <source>
        <dbReference type="Google" id="ProtNLM"/>
    </source>
</evidence>
<dbReference type="PROSITE" id="PS50011">
    <property type="entry name" value="PROTEIN_KINASE_DOM"/>
    <property type="match status" value="1"/>
</dbReference>
<dbReference type="PANTHER" id="PTHR24346:SF30">
    <property type="entry name" value="MATERNAL EMBRYONIC LEUCINE ZIPPER KINASE"/>
    <property type="match status" value="1"/>
</dbReference>
<keyword evidence="3" id="KW-0067">ATP-binding</keyword>
<name>A0A0C3CU11_OIDMZ</name>
<accession>A0A0C3CU11</accession>
<dbReference type="InterPro" id="IPR000253">
    <property type="entry name" value="FHA_dom"/>
</dbReference>
<feature type="domain" description="FHA" evidence="5">
    <location>
        <begin position="106"/>
        <end position="174"/>
    </location>
</feature>
<gene>
    <name evidence="7" type="ORF">OIDMADRAFT_35958</name>
</gene>
<dbReference type="OrthoDB" id="5979581at2759"/>
<evidence type="ECO:0000256" key="4">
    <source>
        <dbReference type="SAM" id="MobiDB-lite"/>
    </source>
</evidence>
<keyword evidence="2" id="KW-0547">Nucleotide-binding</keyword>
<evidence type="ECO:0000259" key="5">
    <source>
        <dbReference type="PROSITE" id="PS50006"/>
    </source>
</evidence>
<dbReference type="HOGENOM" id="CLU_498783_0_0_1"/>
<dbReference type="PROSITE" id="PS00108">
    <property type="entry name" value="PROTEIN_KINASE_ST"/>
    <property type="match status" value="1"/>
</dbReference>
<dbReference type="InterPro" id="IPR011009">
    <property type="entry name" value="Kinase-like_dom_sf"/>
</dbReference>
<evidence type="ECO:0000256" key="3">
    <source>
        <dbReference type="ARBA" id="ARBA00022840"/>
    </source>
</evidence>
<sequence length="526" mass="59381">MDKTVATSQSATSEDVATIPNSPETGTLYSDKEVNTHTGDVGLIGELQPLNRDAKDAIHLLACRRNVDFYTHHCNFIRVDSTMALKHVGCFTFSLSKLPEFAPLGWRIGRGRKNLKNLGVDILLMVDGKGNDEIAGIHARFTWVKGGGGFFLVADNMRGKTVTLNGEVLSNEQRLIPYRNTIGIGECYFTLKFPRRTTEQDEQFQIELAAFYSHVLSDSVPLVAPTPCEHEVMMGDWVVRNAIAKGTFGHVYAVTHTRTGKAAAAKELWRTPQNLRKVDEEVTMLKYLLDIKHKHLGTPFEFHHESIHNKVEEARIIRLLDDTWKPGSNDVIDKYIFFSPRATSTFISLIASKASKETRTILFAQVLEGIAFLHKHGIIHRDLKPANLTVQSYDPPLARIIDFGSATFKDRILYDWPGTIPYLAPEQREGEYHGRYVDYWACALVGVEILGCQLPNKGKPSRQVNERDFDKIHKWLGKKPDQPLAICCKAMLQWAPDDRMSAYCALQRPLAQYREKSATSKRTLIE</sequence>
<evidence type="ECO:0000256" key="1">
    <source>
        <dbReference type="ARBA" id="ARBA00005575"/>
    </source>
</evidence>
<feature type="region of interest" description="Disordered" evidence="4">
    <location>
        <begin position="1"/>
        <end position="32"/>
    </location>
</feature>
<dbReference type="SMART" id="SM00220">
    <property type="entry name" value="S_TKc"/>
    <property type="match status" value="1"/>
</dbReference>
<keyword evidence="8" id="KW-1185">Reference proteome</keyword>
<dbReference type="PROSITE" id="PS50006">
    <property type="entry name" value="FHA_DOMAIN"/>
    <property type="match status" value="1"/>
</dbReference>
<dbReference type="InterPro" id="IPR008271">
    <property type="entry name" value="Ser/Thr_kinase_AS"/>
</dbReference>
<evidence type="ECO:0000259" key="6">
    <source>
        <dbReference type="PROSITE" id="PS50011"/>
    </source>
</evidence>
<evidence type="ECO:0000256" key="2">
    <source>
        <dbReference type="ARBA" id="ARBA00022741"/>
    </source>
</evidence>
<dbReference type="GO" id="GO:0005737">
    <property type="term" value="C:cytoplasm"/>
    <property type="evidence" value="ECO:0007669"/>
    <property type="project" value="TreeGrafter"/>
</dbReference>
<dbReference type="Pfam" id="PF00069">
    <property type="entry name" value="Pkinase"/>
    <property type="match status" value="1"/>
</dbReference>
<dbReference type="CDD" id="cd00060">
    <property type="entry name" value="FHA"/>
    <property type="match status" value="1"/>
</dbReference>
<dbReference type="GO" id="GO:0005524">
    <property type="term" value="F:ATP binding"/>
    <property type="evidence" value="ECO:0007669"/>
    <property type="project" value="UniProtKB-KW"/>
</dbReference>
<dbReference type="AlphaFoldDB" id="A0A0C3CU11"/>
<protein>
    <recommendedName>
        <fullName evidence="9">Protein kinase domain-containing protein</fullName>
    </recommendedName>
</protein>
<dbReference type="EMBL" id="KN832898">
    <property type="protein sequence ID" value="KIM93167.1"/>
    <property type="molecule type" value="Genomic_DNA"/>
</dbReference>
<dbReference type="Proteomes" id="UP000054321">
    <property type="component" value="Unassembled WGS sequence"/>
</dbReference>
<dbReference type="PANTHER" id="PTHR24346">
    <property type="entry name" value="MAP/MICROTUBULE AFFINITY-REGULATING KINASE"/>
    <property type="match status" value="1"/>
</dbReference>
<dbReference type="SUPFAM" id="SSF56112">
    <property type="entry name" value="Protein kinase-like (PK-like)"/>
    <property type="match status" value="1"/>
</dbReference>
<comment type="similarity">
    <text evidence="1">Belongs to the protein kinase superfamily. CAMK Ser/Thr protein kinase family. CHEK2 subfamily.</text>
</comment>
<dbReference type="GO" id="GO:0035556">
    <property type="term" value="P:intracellular signal transduction"/>
    <property type="evidence" value="ECO:0007669"/>
    <property type="project" value="TreeGrafter"/>
</dbReference>
<dbReference type="GO" id="GO:0004674">
    <property type="term" value="F:protein serine/threonine kinase activity"/>
    <property type="evidence" value="ECO:0007669"/>
    <property type="project" value="TreeGrafter"/>
</dbReference>
<reference evidence="7 8" key="1">
    <citation type="submission" date="2014-04" db="EMBL/GenBank/DDBJ databases">
        <authorList>
            <consortium name="DOE Joint Genome Institute"/>
            <person name="Kuo A."/>
            <person name="Martino E."/>
            <person name="Perotto S."/>
            <person name="Kohler A."/>
            <person name="Nagy L.G."/>
            <person name="Floudas D."/>
            <person name="Copeland A."/>
            <person name="Barry K.W."/>
            <person name="Cichocki N."/>
            <person name="Veneault-Fourrey C."/>
            <person name="LaButti K."/>
            <person name="Lindquist E.A."/>
            <person name="Lipzen A."/>
            <person name="Lundell T."/>
            <person name="Morin E."/>
            <person name="Murat C."/>
            <person name="Sun H."/>
            <person name="Tunlid A."/>
            <person name="Henrissat B."/>
            <person name="Grigoriev I.V."/>
            <person name="Hibbett D.S."/>
            <person name="Martin F."/>
            <person name="Nordberg H.P."/>
            <person name="Cantor M.N."/>
            <person name="Hua S.X."/>
        </authorList>
    </citation>
    <scope>NUCLEOTIDE SEQUENCE [LARGE SCALE GENOMIC DNA]</scope>
    <source>
        <strain evidence="7 8">Zn</strain>
    </source>
</reference>
<feature type="compositionally biased region" description="Polar residues" evidence="4">
    <location>
        <begin position="1"/>
        <end position="28"/>
    </location>
</feature>
<organism evidence="7 8">
    <name type="scientific">Oidiodendron maius (strain Zn)</name>
    <dbReference type="NCBI Taxonomy" id="913774"/>
    <lineage>
        <taxon>Eukaryota</taxon>
        <taxon>Fungi</taxon>
        <taxon>Dikarya</taxon>
        <taxon>Ascomycota</taxon>
        <taxon>Pezizomycotina</taxon>
        <taxon>Leotiomycetes</taxon>
        <taxon>Leotiomycetes incertae sedis</taxon>
        <taxon>Myxotrichaceae</taxon>
        <taxon>Oidiodendron</taxon>
    </lineage>
</organism>
<dbReference type="InParanoid" id="A0A0C3CU11"/>
<evidence type="ECO:0000313" key="8">
    <source>
        <dbReference type="Proteomes" id="UP000054321"/>
    </source>
</evidence>
<dbReference type="Gene3D" id="1.10.510.10">
    <property type="entry name" value="Transferase(Phosphotransferase) domain 1"/>
    <property type="match status" value="1"/>
</dbReference>
<dbReference type="Gene3D" id="3.30.200.20">
    <property type="entry name" value="Phosphorylase Kinase, domain 1"/>
    <property type="match status" value="1"/>
</dbReference>
<feature type="domain" description="Protein kinase" evidence="6">
    <location>
        <begin position="237"/>
        <end position="511"/>
    </location>
</feature>
<evidence type="ECO:0000313" key="7">
    <source>
        <dbReference type="EMBL" id="KIM93167.1"/>
    </source>
</evidence>
<proteinExistence type="inferred from homology"/>
<dbReference type="STRING" id="913774.A0A0C3CU11"/>